<comment type="caution">
    <text evidence="1">The sequence shown here is derived from an EMBL/GenBank/DDBJ whole genome shotgun (WGS) entry which is preliminary data.</text>
</comment>
<dbReference type="Proteomes" id="UP000194903">
    <property type="component" value="Unassembled WGS sequence"/>
</dbReference>
<evidence type="ECO:0000313" key="1">
    <source>
        <dbReference type="EMBL" id="OUM21745.1"/>
    </source>
</evidence>
<dbReference type="RefSeq" id="WP_087016705.1">
    <property type="nucleotide sequence ID" value="NZ_NHOC01000001.1"/>
</dbReference>
<dbReference type="AlphaFoldDB" id="A0A252F7J4"/>
<name>A0A252F7J4_9FIRM</name>
<keyword evidence="2" id="KW-1185">Reference proteome</keyword>
<dbReference type="EMBL" id="NHOC01000001">
    <property type="protein sequence ID" value="OUM21745.1"/>
    <property type="molecule type" value="Genomic_DNA"/>
</dbReference>
<organism evidence="1 2">
    <name type="scientific">Butyricicoccus porcorum</name>
    <dbReference type="NCBI Taxonomy" id="1945634"/>
    <lineage>
        <taxon>Bacteria</taxon>
        <taxon>Bacillati</taxon>
        <taxon>Bacillota</taxon>
        <taxon>Clostridia</taxon>
        <taxon>Eubacteriales</taxon>
        <taxon>Butyricicoccaceae</taxon>
        <taxon>Butyricicoccus</taxon>
    </lineage>
</organism>
<reference evidence="1 2" key="1">
    <citation type="submission" date="2017-05" db="EMBL/GenBank/DDBJ databases">
        <title>Butyricicoccus porcorum sp. nov. a butyrate-producing bacterium from the swine intestinal tract.</title>
        <authorList>
            <person name="Trachsel J."/>
            <person name="Humphrey S."/>
            <person name="Allen H.K."/>
        </authorList>
    </citation>
    <scope>NUCLEOTIDE SEQUENCE [LARGE SCALE GENOMIC DNA]</scope>
    <source>
        <strain evidence="1">BB10</strain>
    </source>
</reference>
<proteinExistence type="predicted"/>
<accession>A0A252F7J4</accession>
<evidence type="ECO:0000313" key="2">
    <source>
        <dbReference type="Proteomes" id="UP000194903"/>
    </source>
</evidence>
<protein>
    <submittedName>
        <fullName evidence="1">Uncharacterized protein</fullName>
    </submittedName>
</protein>
<gene>
    <name evidence="1" type="ORF">CBW42_00485</name>
</gene>
<sequence length="88" mass="10164">MQSTCVADRPCQSNRRASQHVVQIHLEEWEGSGIKDRKWHLKEAIAFYQSQGAPHDQQALQELLTEVQKEKGGVIPKKHWEKSPMPMM</sequence>